<dbReference type="AlphaFoldDB" id="A0A912N0V8"/>
<dbReference type="Proteomes" id="UP000025227">
    <property type="component" value="Unplaced"/>
</dbReference>
<sequence>AVVDRVILHHQTLEATFQSTCVVLSGCYNPNSLSNAVRIVVTRCIHRQLFRGYPFRERTILRNSPSTLWKFRPLSEQSCSKIKIITHPDQRHSKNYIWYNANYRQYQD</sequence>
<evidence type="ECO:0000313" key="1">
    <source>
        <dbReference type="Proteomes" id="UP000025227"/>
    </source>
</evidence>
<name>A0A912N0V8_HAECO</name>
<keyword evidence="1" id="KW-1185">Reference proteome</keyword>
<proteinExistence type="predicted"/>
<accession>A0A912N0V8</accession>
<protein>
    <submittedName>
        <fullName evidence="2">Uncharacterized protein</fullName>
    </submittedName>
</protein>
<dbReference type="WBParaSite" id="HCON_00154315-00001">
    <property type="protein sequence ID" value="HCON_00154315-00001"/>
    <property type="gene ID" value="HCON_00154315"/>
</dbReference>
<organism evidence="1 2">
    <name type="scientific">Haemonchus contortus</name>
    <name type="common">Barber pole worm</name>
    <dbReference type="NCBI Taxonomy" id="6289"/>
    <lineage>
        <taxon>Eukaryota</taxon>
        <taxon>Metazoa</taxon>
        <taxon>Ecdysozoa</taxon>
        <taxon>Nematoda</taxon>
        <taxon>Chromadorea</taxon>
        <taxon>Rhabditida</taxon>
        <taxon>Rhabditina</taxon>
        <taxon>Rhabditomorpha</taxon>
        <taxon>Strongyloidea</taxon>
        <taxon>Trichostrongylidae</taxon>
        <taxon>Haemonchus</taxon>
    </lineage>
</organism>
<reference evidence="2" key="1">
    <citation type="submission" date="2022-10" db="UniProtKB">
        <authorList>
            <consortium name="WormBaseParasite"/>
        </authorList>
    </citation>
    <scope>IDENTIFICATION</scope>
    <source>
        <strain evidence="2">MHco3</strain>
    </source>
</reference>
<evidence type="ECO:0000313" key="2">
    <source>
        <dbReference type="WBParaSite" id="HCON_00154315-00001"/>
    </source>
</evidence>